<dbReference type="EMBL" id="LKAJ02000001">
    <property type="protein sequence ID" value="MCS5711246.1"/>
    <property type="molecule type" value="Genomic_DNA"/>
</dbReference>
<dbReference type="PROSITE" id="PS51163">
    <property type="entry name" value="YRDC"/>
    <property type="match status" value="1"/>
</dbReference>
<dbReference type="InterPro" id="IPR050156">
    <property type="entry name" value="TC-AMP_synthase_SUA5"/>
</dbReference>
<evidence type="ECO:0000256" key="8">
    <source>
        <dbReference type="ARBA" id="ARBA00022695"/>
    </source>
</evidence>
<evidence type="ECO:0000256" key="7">
    <source>
        <dbReference type="ARBA" id="ARBA00022694"/>
    </source>
</evidence>
<evidence type="ECO:0000256" key="4">
    <source>
        <dbReference type="ARBA" id="ARBA00015492"/>
    </source>
</evidence>
<evidence type="ECO:0000256" key="10">
    <source>
        <dbReference type="ARBA" id="ARBA00022840"/>
    </source>
</evidence>
<dbReference type="RefSeq" id="WP_075066271.1">
    <property type="nucleotide sequence ID" value="NZ_LKAJ02000001.1"/>
</dbReference>
<reference evidence="17" key="3">
    <citation type="submission" date="2021-06" db="EMBL/GenBank/DDBJ databases">
        <title>Genomic Description and Analysis of Intracellular Bacteria, Candidatus Berkiella cookevillensis and Candidatus Berkiella aquae.</title>
        <authorList>
            <person name="Kidane D.T."/>
            <person name="Mehari Y.T."/>
            <person name="Rice F.C."/>
            <person name="Arivett B.A."/>
            <person name="Farone A.L."/>
            <person name="Berk S.G."/>
            <person name="Farone M.B."/>
        </authorList>
    </citation>
    <scope>NUCLEOTIDE SEQUENCE</scope>
    <source>
        <strain evidence="17">HT99</strain>
    </source>
</reference>
<evidence type="ECO:0000256" key="14">
    <source>
        <dbReference type="PIRSR" id="PIRSR004930-1"/>
    </source>
</evidence>
<evidence type="ECO:0000256" key="1">
    <source>
        <dbReference type="ARBA" id="ARBA00004496"/>
    </source>
</evidence>
<dbReference type="PANTHER" id="PTHR17490:SF16">
    <property type="entry name" value="THREONYLCARBAMOYL-AMP SYNTHASE"/>
    <property type="match status" value="1"/>
</dbReference>
<feature type="binding site" evidence="14">
    <location>
        <position position="141"/>
    </location>
    <ligand>
        <name>ATP</name>
        <dbReference type="ChEBI" id="CHEBI:30616"/>
    </ligand>
</feature>
<dbReference type="STRING" id="295108.HT99x_01642"/>
<dbReference type="PANTHER" id="PTHR17490">
    <property type="entry name" value="SUA5"/>
    <property type="match status" value="1"/>
</dbReference>
<feature type="binding site" evidence="14">
    <location>
        <position position="115"/>
    </location>
    <ligand>
        <name>ATP</name>
        <dbReference type="ChEBI" id="CHEBI:30616"/>
    </ligand>
</feature>
<dbReference type="NCBIfam" id="TIGR00057">
    <property type="entry name" value="L-threonylcarbamoyladenylate synthase"/>
    <property type="match status" value="1"/>
</dbReference>
<sequence>MSQLVVSKNPLIPLDEAVCLIKAGSVVAIPTETVYGLAADISQQSAVKQIFSLKGRPENHPLIIHISAITQLETYAIHIPDYVYLLANHFWPGPLTFVLYKSERVGDWVTGGQDTVGIRMPNHPTALALIERVGSPLAAPSANQFGKISPTHPEHVMAEFGDKVSILDGGMCDVGIESTIIDATCHDACTILRPGMVSKEAIQAVLRNNIAINAPGTQSRKVSGTLKSHYSPNKPAFLFEDINDFATIQDEHETTFGIYISPEYQSRFSQGVQLPNNPLEYAKIIYESLRLADQATTRAILIECPPKTKEWTAILDRLERSCAENHSQIDLIY</sequence>
<dbReference type="GO" id="GO:0000049">
    <property type="term" value="F:tRNA binding"/>
    <property type="evidence" value="ECO:0007669"/>
    <property type="project" value="TreeGrafter"/>
</dbReference>
<dbReference type="GO" id="GO:0005524">
    <property type="term" value="F:ATP binding"/>
    <property type="evidence" value="ECO:0007669"/>
    <property type="project" value="UniProtKB-UniRule"/>
</dbReference>
<feature type="binding site" evidence="14">
    <location>
        <position position="178"/>
    </location>
    <ligand>
        <name>L-threonine</name>
        <dbReference type="ChEBI" id="CHEBI:57926"/>
    </ligand>
</feature>
<keyword evidence="7 13" id="KW-0819">tRNA processing</keyword>
<evidence type="ECO:0000313" key="17">
    <source>
        <dbReference type="EMBL" id="MCS5711246.1"/>
    </source>
</evidence>
<feature type="binding site" evidence="14">
    <location>
        <position position="193"/>
    </location>
    <ligand>
        <name>ATP</name>
        <dbReference type="ChEBI" id="CHEBI:30616"/>
    </ligand>
</feature>
<dbReference type="Gene3D" id="3.90.870.10">
    <property type="entry name" value="DHBP synthase"/>
    <property type="match status" value="1"/>
</dbReference>
<dbReference type="EMBL" id="LKAJ01000006">
    <property type="protein sequence ID" value="KRG21086.1"/>
    <property type="molecule type" value="Genomic_DNA"/>
</dbReference>
<evidence type="ECO:0000256" key="6">
    <source>
        <dbReference type="ARBA" id="ARBA00022679"/>
    </source>
</evidence>
<dbReference type="InterPro" id="IPR038385">
    <property type="entry name" value="Sua5/YwlC_C"/>
</dbReference>
<feature type="binding site" evidence="14">
    <location>
        <position position="33"/>
    </location>
    <ligand>
        <name>L-threonine</name>
        <dbReference type="ChEBI" id="CHEBI:57926"/>
    </ligand>
</feature>
<accession>A0A0Q9YW11</accession>
<dbReference type="SUPFAM" id="SSF55821">
    <property type="entry name" value="YrdC/RibB"/>
    <property type="match status" value="1"/>
</dbReference>
<evidence type="ECO:0000256" key="13">
    <source>
        <dbReference type="PIRNR" id="PIRNR004930"/>
    </source>
</evidence>
<feature type="domain" description="YrdC-like" evidence="15">
    <location>
        <begin position="11"/>
        <end position="197"/>
    </location>
</feature>
<keyword evidence="10 13" id="KW-0067">ATP-binding</keyword>
<keyword evidence="8 13" id="KW-0548">Nucleotidyltransferase</keyword>
<organism evidence="16">
    <name type="scientific">Candidatus Berkiella aquae</name>
    <dbReference type="NCBI Taxonomy" id="295108"/>
    <lineage>
        <taxon>Bacteria</taxon>
        <taxon>Pseudomonadati</taxon>
        <taxon>Pseudomonadota</taxon>
        <taxon>Gammaproteobacteria</taxon>
        <taxon>Candidatus Berkiellales</taxon>
        <taxon>Candidatus Berkiellaceae</taxon>
        <taxon>Candidatus Berkiella</taxon>
    </lineage>
</organism>
<gene>
    <name evidence="16" type="primary">ywlC</name>
    <name evidence="17" type="ORF">HT99x_007355</name>
    <name evidence="16" type="ORF">HT99x_01642</name>
</gene>
<dbReference type="PIRSF" id="PIRSF004930">
    <property type="entry name" value="Tln_factor_SUA5"/>
    <property type="match status" value="1"/>
</dbReference>
<evidence type="ECO:0000313" key="16">
    <source>
        <dbReference type="EMBL" id="KRG21086.1"/>
    </source>
</evidence>
<dbReference type="GO" id="GO:0003725">
    <property type="term" value="F:double-stranded RNA binding"/>
    <property type="evidence" value="ECO:0007669"/>
    <property type="project" value="UniProtKB-UniRule"/>
</dbReference>
<dbReference type="InterPro" id="IPR006070">
    <property type="entry name" value="Sua5-like_dom"/>
</dbReference>
<reference evidence="17" key="2">
    <citation type="journal article" date="2016" name="Genome Announc.">
        <title>Draft Genome Sequences of Two Novel Amoeba-Resistant Intranuclear Bacteria, 'Candidatus Berkiella cookevillensis' and 'Candidatus Berkiella aquae'.</title>
        <authorList>
            <person name="Mehari Y.T."/>
            <person name="Arivett B.A."/>
            <person name="Farone A.L."/>
            <person name="Gunderson J.H."/>
            <person name="Farone M.B."/>
        </authorList>
    </citation>
    <scope>NUCLEOTIDE SEQUENCE</scope>
    <source>
        <strain evidence="17">HT99</strain>
    </source>
</reference>
<dbReference type="OrthoDB" id="9814580at2"/>
<dbReference type="AlphaFoldDB" id="A0A0Q9YW11"/>
<reference evidence="16" key="1">
    <citation type="submission" date="2015-09" db="EMBL/GenBank/DDBJ databases">
        <title>Draft Genome Sequences of Two Novel Amoeba-resistant Intranuclear Bacteria, Candidatus Berkiella cookevillensis and Candidatus Berkiella aquae.</title>
        <authorList>
            <person name="Mehari Y.T."/>
            <person name="Arivett B.A."/>
            <person name="Farone A.L."/>
            <person name="Gunderson J.H."/>
            <person name="Farone M.B."/>
        </authorList>
    </citation>
    <scope>NUCLEOTIDE SEQUENCE [LARGE SCALE GENOMIC DNA]</scope>
    <source>
        <strain evidence="16">HT99</strain>
    </source>
</reference>
<comment type="catalytic activity">
    <reaction evidence="12 13">
        <text>L-threonine + hydrogencarbonate + ATP = L-threonylcarbamoyladenylate + diphosphate + H2O</text>
        <dbReference type="Rhea" id="RHEA:36407"/>
        <dbReference type="ChEBI" id="CHEBI:15377"/>
        <dbReference type="ChEBI" id="CHEBI:17544"/>
        <dbReference type="ChEBI" id="CHEBI:30616"/>
        <dbReference type="ChEBI" id="CHEBI:33019"/>
        <dbReference type="ChEBI" id="CHEBI:57926"/>
        <dbReference type="ChEBI" id="CHEBI:73682"/>
        <dbReference type="EC" id="2.7.7.87"/>
    </reaction>
</comment>
<dbReference type="EC" id="2.7.7.87" evidence="3 13"/>
<proteinExistence type="inferred from homology"/>
<keyword evidence="6 13" id="KW-0808">Transferase</keyword>
<evidence type="ECO:0000313" key="18">
    <source>
        <dbReference type="Proteomes" id="UP000051497"/>
    </source>
</evidence>
<keyword evidence="18" id="KW-1185">Reference proteome</keyword>
<dbReference type="InterPro" id="IPR005145">
    <property type="entry name" value="Sua5_C"/>
</dbReference>
<dbReference type="GO" id="GO:0008033">
    <property type="term" value="P:tRNA processing"/>
    <property type="evidence" value="ECO:0007669"/>
    <property type="project" value="UniProtKB-KW"/>
</dbReference>
<feature type="binding site" evidence="14">
    <location>
        <position position="139"/>
    </location>
    <ligand>
        <name>L-threonine</name>
        <dbReference type="ChEBI" id="CHEBI:57926"/>
    </ligand>
</feature>
<feature type="binding site" evidence="14">
    <location>
        <position position="119"/>
    </location>
    <ligand>
        <name>L-threonine</name>
        <dbReference type="ChEBI" id="CHEBI:57926"/>
    </ligand>
</feature>
<dbReference type="Pfam" id="PF01300">
    <property type="entry name" value="Sua5_yciO_yrdC"/>
    <property type="match status" value="1"/>
</dbReference>
<evidence type="ECO:0000256" key="12">
    <source>
        <dbReference type="ARBA" id="ARBA00048366"/>
    </source>
</evidence>
<keyword evidence="5 13" id="KW-0963">Cytoplasm</keyword>
<evidence type="ECO:0000259" key="15">
    <source>
        <dbReference type="PROSITE" id="PS51163"/>
    </source>
</evidence>
<dbReference type="FunFam" id="3.90.870.10:FF:000009">
    <property type="entry name" value="Threonylcarbamoyl-AMP synthase, putative"/>
    <property type="match status" value="1"/>
</dbReference>
<comment type="function">
    <text evidence="13">Required for the formation of a threonylcarbamoyl group on adenosine at position 37 (t(6)A37) in tRNAs that read codons beginning with adenine.</text>
</comment>
<dbReference type="GO" id="GO:0061710">
    <property type="term" value="F:L-threonylcarbamoyladenylate synthase"/>
    <property type="evidence" value="ECO:0007669"/>
    <property type="project" value="UniProtKB-EC"/>
</dbReference>
<dbReference type="GO" id="GO:0005737">
    <property type="term" value="C:cytoplasm"/>
    <property type="evidence" value="ECO:0007669"/>
    <property type="project" value="UniProtKB-SubCell"/>
</dbReference>
<feature type="binding site" evidence="14">
    <location>
        <position position="230"/>
    </location>
    <ligand>
        <name>ATP</name>
        <dbReference type="ChEBI" id="CHEBI:30616"/>
    </ligand>
</feature>
<dbReference type="Gene3D" id="3.40.50.11030">
    <property type="entry name" value="Threonylcarbamoyl-AMP synthase, C-terminal domain"/>
    <property type="match status" value="1"/>
</dbReference>
<evidence type="ECO:0000256" key="3">
    <source>
        <dbReference type="ARBA" id="ARBA00012584"/>
    </source>
</evidence>
<dbReference type="InterPro" id="IPR017945">
    <property type="entry name" value="DHBP_synth_RibB-like_a/b_dom"/>
</dbReference>
<protein>
    <recommendedName>
        <fullName evidence="4 13">Threonylcarbamoyl-AMP synthase</fullName>
        <shortName evidence="13">TC-AMP synthase</shortName>
        <ecNumber evidence="3 13">2.7.7.87</ecNumber>
    </recommendedName>
    <alternativeName>
        <fullName evidence="11 13">L-threonylcarbamoyladenylate synthase</fullName>
    </alternativeName>
</protein>
<comment type="similarity">
    <text evidence="2 13">Belongs to the SUA5 family.</text>
</comment>
<evidence type="ECO:0000256" key="9">
    <source>
        <dbReference type="ARBA" id="ARBA00022741"/>
    </source>
</evidence>
<evidence type="ECO:0000256" key="5">
    <source>
        <dbReference type="ARBA" id="ARBA00022490"/>
    </source>
</evidence>
<feature type="binding site" evidence="14">
    <location>
        <position position="56"/>
    </location>
    <ligand>
        <name>ATP</name>
        <dbReference type="ChEBI" id="CHEBI:30616"/>
    </ligand>
</feature>
<keyword evidence="9 13" id="KW-0547">Nucleotide-binding</keyword>
<dbReference type="InterPro" id="IPR010923">
    <property type="entry name" value="T(6)A37_SUA5"/>
</dbReference>
<feature type="binding site" evidence="14">
    <location>
        <position position="65"/>
    </location>
    <ligand>
        <name>L-threonine</name>
        <dbReference type="ChEBI" id="CHEBI:57926"/>
    </ligand>
</feature>
<comment type="subcellular location">
    <subcellularLocation>
        <location evidence="1 13">Cytoplasm</location>
    </subcellularLocation>
</comment>
<dbReference type="Pfam" id="PF03481">
    <property type="entry name" value="Sua5_C"/>
    <property type="match status" value="1"/>
</dbReference>
<feature type="binding site" evidence="14">
    <location>
        <position position="149"/>
    </location>
    <ligand>
        <name>ATP</name>
        <dbReference type="ChEBI" id="CHEBI:30616"/>
    </ligand>
</feature>
<dbReference type="Proteomes" id="UP000051497">
    <property type="component" value="Unassembled WGS sequence"/>
</dbReference>
<evidence type="ECO:0000256" key="2">
    <source>
        <dbReference type="ARBA" id="ARBA00007663"/>
    </source>
</evidence>
<dbReference type="GO" id="GO:0006450">
    <property type="term" value="P:regulation of translational fidelity"/>
    <property type="evidence" value="ECO:0007669"/>
    <property type="project" value="TreeGrafter"/>
</dbReference>
<comment type="caution">
    <text evidence="16">The sequence shown here is derived from an EMBL/GenBank/DDBJ whole genome shotgun (WGS) entry which is preliminary data.</text>
</comment>
<evidence type="ECO:0000256" key="11">
    <source>
        <dbReference type="ARBA" id="ARBA00029774"/>
    </source>
</evidence>
<name>A0A0Q9YW11_9GAMM</name>